<dbReference type="PANTHER" id="PTHR22602">
    <property type="entry name" value="TRANSFERASE CAF17, MITOCHONDRIAL-RELATED"/>
    <property type="match status" value="1"/>
</dbReference>
<dbReference type="Proteomes" id="UP000287908">
    <property type="component" value="Unassembled WGS sequence"/>
</dbReference>
<reference evidence="3 4" key="1">
    <citation type="journal article" date="2011" name="Front. Microbiol.">
        <title>Genomic signatures of strain selection and enhancement in Bacillus atrophaeus var. globigii, a historical biowarfare simulant.</title>
        <authorList>
            <person name="Gibbons H.S."/>
            <person name="Broomall S.M."/>
            <person name="McNew L.A."/>
            <person name="Daligault H."/>
            <person name="Chapman C."/>
            <person name="Bruce D."/>
            <person name="Karavis M."/>
            <person name="Krepps M."/>
            <person name="McGregor P.A."/>
            <person name="Hong C."/>
            <person name="Park K.H."/>
            <person name="Akmal A."/>
            <person name="Feldman A."/>
            <person name="Lin J.S."/>
            <person name="Chang W.E."/>
            <person name="Higgs B.W."/>
            <person name="Demirev P."/>
            <person name="Lindquist J."/>
            <person name="Liem A."/>
            <person name="Fochler E."/>
            <person name="Read T.D."/>
            <person name="Tapia R."/>
            <person name="Johnson S."/>
            <person name="Bishop-Lilly K.A."/>
            <person name="Detter C."/>
            <person name="Han C."/>
            <person name="Sozhamannan S."/>
            <person name="Rosenzweig C.N."/>
            <person name="Skowronski E.W."/>
        </authorList>
    </citation>
    <scope>NUCLEOTIDE SEQUENCE [LARGE SCALE GENOMIC DNA]</scope>
    <source>
        <strain evidence="3 4">CL-SP19</strain>
    </source>
</reference>
<feature type="domain" description="GCVT N-terminal" evidence="1">
    <location>
        <begin position="24"/>
        <end position="130"/>
    </location>
</feature>
<feature type="domain" description="tRNA-modifying protein YgfZ-like beta-barrel" evidence="2">
    <location>
        <begin position="218"/>
        <end position="283"/>
    </location>
</feature>
<dbReference type="EMBL" id="PIQF01000001">
    <property type="protein sequence ID" value="RUO77357.1"/>
    <property type="molecule type" value="Genomic_DNA"/>
</dbReference>
<evidence type="ECO:0000313" key="3">
    <source>
        <dbReference type="EMBL" id="RUO77357.1"/>
    </source>
</evidence>
<dbReference type="RefSeq" id="WP_126783629.1">
    <property type="nucleotide sequence ID" value="NZ_PIQF01000001.1"/>
</dbReference>
<accession>A0A432ZH62</accession>
<evidence type="ECO:0000259" key="1">
    <source>
        <dbReference type="Pfam" id="PF01571"/>
    </source>
</evidence>
<dbReference type="PANTHER" id="PTHR22602:SF0">
    <property type="entry name" value="TRANSFERASE CAF17, MITOCHONDRIAL-RELATED"/>
    <property type="match status" value="1"/>
</dbReference>
<dbReference type="SUPFAM" id="SSF103025">
    <property type="entry name" value="Folate-binding domain"/>
    <property type="match status" value="1"/>
</dbReference>
<evidence type="ECO:0000259" key="2">
    <source>
        <dbReference type="Pfam" id="PF21130"/>
    </source>
</evidence>
<dbReference type="InterPro" id="IPR006222">
    <property type="entry name" value="GCVT_N"/>
</dbReference>
<dbReference type="InterPro" id="IPR048451">
    <property type="entry name" value="YgfZ_barrel"/>
</dbReference>
<dbReference type="SUPFAM" id="SSF101790">
    <property type="entry name" value="Aminomethyltransferase beta-barrel domain"/>
    <property type="match status" value="1"/>
</dbReference>
<comment type="caution">
    <text evidence="3">The sequence shown here is derived from an EMBL/GenBank/DDBJ whole genome shotgun (WGS) entry which is preliminary data.</text>
</comment>
<organism evidence="3 4">
    <name type="scientific">Idiomarina seosinensis</name>
    <dbReference type="NCBI Taxonomy" id="281739"/>
    <lineage>
        <taxon>Bacteria</taxon>
        <taxon>Pseudomonadati</taxon>
        <taxon>Pseudomonadota</taxon>
        <taxon>Gammaproteobacteria</taxon>
        <taxon>Alteromonadales</taxon>
        <taxon>Idiomarinaceae</taxon>
        <taxon>Idiomarina</taxon>
    </lineage>
</organism>
<evidence type="ECO:0000313" key="4">
    <source>
        <dbReference type="Proteomes" id="UP000287908"/>
    </source>
</evidence>
<gene>
    <name evidence="3" type="ORF">CWI81_02415</name>
</gene>
<dbReference type="Pfam" id="PF01571">
    <property type="entry name" value="GCV_T"/>
    <property type="match status" value="1"/>
</dbReference>
<dbReference type="GO" id="GO:0016226">
    <property type="term" value="P:iron-sulfur cluster assembly"/>
    <property type="evidence" value="ECO:0007669"/>
    <property type="project" value="TreeGrafter"/>
</dbReference>
<name>A0A432ZH62_9GAMM</name>
<dbReference type="AlphaFoldDB" id="A0A432ZH62"/>
<sequence length="298" mass="33222">MIALNQPFVEQPPECVSAKLDDYGIIQVSGDDANSFLQGQLTCDLQLLEQQSFVYGAHCDPTGKAFSVFWLVPWQASFLLIMHRSAVAGSLAQFKKYGVFNQVTLEDVSDNWTLAGVFGTQADQVITDQNDDTIIIKVGSEPLQYLLLSPTPISTDYSQLYWDALEIERVRPQLTAENSQQFVPQMLNIQALDGVSFDKGCYIGQETIARMKYLGKQKRALFRLSGQAQAVKPGTELERQVGENWRRAGTVIMAVNRSEQLQDLLAVLPSDIEQETSIRVRGDDASLLEIHSLPYQLG</sequence>
<dbReference type="Gene3D" id="3.30.70.1400">
    <property type="entry name" value="Aminomethyltransferase beta-barrel domains"/>
    <property type="match status" value="1"/>
</dbReference>
<dbReference type="InterPro" id="IPR029043">
    <property type="entry name" value="GcvT/YgfZ_C"/>
</dbReference>
<dbReference type="InterPro" id="IPR017703">
    <property type="entry name" value="YgfZ/GCV_T_CS"/>
</dbReference>
<dbReference type="PIRSF" id="PIRSF006487">
    <property type="entry name" value="GcvT"/>
    <property type="match status" value="1"/>
</dbReference>
<dbReference type="Pfam" id="PF21130">
    <property type="entry name" value="YgfZ_barrel"/>
    <property type="match status" value="1"/>
</dbReference>
<dbReference type="Gene3D" id="2.40.30.160">
    <property type="match status" value="1"/>
</dbReference>
<protein>
    <submittedName>
        <fullName evidence="3">Glycine cleavage system protein T</fullName>
    </submittedName>
</protein>
<dbReference type="InterPro" id="IPR045179">
    <property type="entry name" value="YgfZ/GcvT"/>
</dbReference>
<dbReference type="OrthoDB" id="9796287at2"/>
<keyword evidence="4" id="KW-1185">Reference proteome</keyword>
<dbReference type="NCBIfam" id="TIGR03317">
    <property type="entry name" value="ygfZ_signature"/>
    <property type="match status" value="1"/>
</dbReference>
<proteinExistence type="predicted"/>